<feature type="region of interest" description="Disordered" evidence="1">
    <location>
        <begin position="80"/>
        <end position="448"/>
    </location>
</feature>
<dbReference type="EMBL" id="ML993603">
    <property type="protein sequence ID" value="KAF2164545.1"/>
    <property type="molecule type" value="Genomic_DNA"/>
</dbReference>
<sequence length="1303" mass="139541">MANEEGDERADQADRTLGVEHMQPGQNSFAMATVQRHRYMIQANAFYQQEWSAREGTPPSQIHPACRQPDLISNLARPIPRWSPQPTQHQHTPTPAPRDSAVTTMSSLERAAKRANSPEELNLGTTPVHTPRPTPRAIIEDQAEYRQHQASGTTDNRTPVYHPTPKDANEGFDPANRAKAKKPMPVSDSEPIKPPPRGYTEPILDRERSVKFSDSADHAPQKTPKKSGMAALGDSFRDIFRPASSRRSNVDAASRPPTPAPGGTPTTTRMPPKAAQVLGSSDDSKGLGRSPSKKSIFSRRASDIHEAKSSPKKGKKKGGEDSNEPPPRSNTSMGFRVDAGSESTRSRTTTTPSTMQSGSESGSATQRLNMATPAMGLTRHSSLKYNDGQMPPTPPSKDTPPDEKIIRHMNKQVSPLTSFTDTPTRGAGFISSSSRVSPSRDGSYGQRHVPKLVTAPSMHSMRASVAIDAQAHNPAQLQELNDRIGGLGLEGFNMPGEYEQSTIFGYSPSVYSQEWTDPRNSVVDVPDRVSEVEEEEVTPTRPTPQDQMQMRPTRSPSVGTPDTSVTSATVDLIYPELHNDPSIAAFQTYEQTPPQASNTPAMATAFEQLEDVLESTAGVGTSRVQDNRAPETPQSRHQQSRTERRRATLAPSALQNSGGEGHEVQTTKSQSFDQESDSSKSSFEFDENDMEAAIRHRNEKLARTGLIHPAFRKPVQEEAETSPMSNHPSAKVSPLKYVQHTGTGQILSSAAYDPNAPGKSTGLKAEFTPLAKQDEGVAKMRRALAAEDMSPAPKRRPGNIMDSRPNLAPSNAAAAPKTGVRSPRRAKRFPRSTDVDPAMSTTSSESRSRSPSRESSPSQQSRAVQPASSRANQQQTSLGNQQPTSRAAKTSLANDDNVSRFTCSRDADMRAFNQDAQRFKASIERKYPSTTKALTDDSAADSGVDIDNHKNTTGPHRPDTRKPKRVSTANARKYYLGPPAGGDTPDSSRCGTPNTTATNDSEASTIVLTPNLPYGFRPPPGGAPVTSSQLAGYETHPTVSDMSSPTPAEPRGKGKQKSNNSTATGSGGASGGKTTSRSTTSTTPGSMATPGNNTSSTRSSGRARVVSNASTAHTSSSDTLPGTATSRKTSTNVASNTIPAPSASGSTSSTAPSNTQAVPYFNQPAATPPAVAPTASPPVAIGAPSPPPTQPLPQPSPALQMQAFMALYQQQAEAMRLLSAQMNRLEMTQLANQQGNQQASPQTNAPISQQGTQQPNQAAQQMPQVAQQASQNNHQTAQAPQAPPQADDTSSDEDDRADWFNPG</sequence>
<feature type="compositionally biased region" description="Polar residues" evidence="1">
    <location>
        <begin position="1037"/>
        <end position="1046"/>
    </location>
</feature>
<feature type="compositionally biased region" description="Low complexity" evidence="1">
    <location>
        <begin position="1249"/>
        <end position="1288"/>
    </location>
</feature>
<evidence type="ECO:0000313" key="3">
    <source>
        <dbReference type="Proteomes" id="UP000799537"/>
    </source>
</evidence>
<feature type="compositionally biased region" description="Polar residues" evidence="1">
    <location>
        <begin position="1089"/>
        <end position="1100"/>
    </location>
</feature>
<dbReference type="RefSeq" id="XP_033665434.1">
    <property type="nucleotide sequence ID" value="XM_033807465.1"/>
</dbReference>
<feature type="compositionally biased region" description="Basic and acidic residues" evidence="1">
    <location>
        <begin position="918"/>
        <end position="927"/>
    </location>
</feature>
<feature type="compositionally biased region" description="Basic and acidic residues" evidence="1">
    <location>
        <begin position="9"/>
        <end position="18"/>
    </location>
</feature>
<feature type="region of interest" description="Disordered" evidence="1">
    <location>
        <begin position="620"/>
        <end position="685"/>
    </location>
</feature>
<evidence type="ECO:0000256" key="1">
    <source>
        <dbReference type="SAM" id="MobiDB-lite"/>
    </source>
</evidence>
<feature type="compositionally biased region" description="Low complexity" evidence="1">
    <location>
        <begin position="1137"/>
        <end position="1153"/>
    </location>
</feature>
<feature type="compositionally biased region" description="Low complexity" evidence="1">
    <location>
        <begin position="805"/>
        <end position="816"/>
    </location>
</feature>
<feature type="compositionally biased region" description="Low complexity" evidence="1">
    <location>
        <begin position="1172"/>
        <end position="1183"/>
    </location>
</feature>
<feature type="compositionally biased region" description="Polar residues" evidence="1">
    <location>
        <begin position="866"/>
        <end position="898"/>
    </location>
</feature>
<proteinExistence type="predicted"/>
<feature type="compositionally biased region" description="Basic and acidic residues" evidence="1">
    <location>
        <begin position="300"/>
        <end position="309"/>
    </location>
</feature>
<feature type="compositionally biased region" description="Low complexity" evidence="1">
    <location>
        <begin position="341"/>
        <end position="359"/>
    </location>
</feature>
<feature type="compositionally biased region" description="Polar residues" evidence="1">
    <location>
        <begin position="985"/>
        <end position="1008"/>
    </location>
</feature>
<feature type="compositionally biased region" description="Polar residues" evidence="1">
    <location>
        <begin position="148"/>
        <end position="157"/>
    </location>
</feature>
<feature type="compositionally biased region" description="Polar residues" evidence="1">
    <location>
        <begin position="1107"/>
        <end position="1136"/>
    </location>
</feature>
<accession>A0A6A6CBW0</accession>
<feature type="compositionally biased region" description="Low complexity" evidence="1">
    <location>
        <begin position="431"/>
        <end position="443"/>
    </location>
</feature>
<name>A0A6A6CBW0_ZASCE</name>
<feature type="compositionally biased region" description="Polar residues" evidence="1">
    <location>
        <begin position="545"/>
        <end position="565"/>
    </location>
</feature>
<feature type="compositionally biased region" description="Low complexity" evidence="1">
    <location>
        <begin position="1072"/>
        <end position="1086"/>
    </location>
</feature>
<feature type="compositionally biased region" description="Low complexity" evidence="1">
    <location>
        <begin position="84"/>
        <end position="93"/>
    </location>
</feature>
<feature type="compositionally biased region" description="Polar residues" evidence="1">
    <location>
        <begin position="411"/>
        <end position="423"/>
    </location>
</feature>
<feature type="region of interest" description="Disordered" evidence="1">
    <location>
        <begin position="529"/>
        <end position="565"/>
    </location>
</feature>
<gene>
    <name evidence="2" type="ORF">M409DRAFT_24945</name>
</gene>
<feature type="compositionally biased region" description="Basic and acidic residues" evidence="1">
    <location>
        <begin position="203"/>
        <end position="220"/>
    </location>
</feature>
<feature type="region of interest" description="Disordered" evidence="1">
    <location>
        <begin position="766"/>
        <end position="898"/>
    </location>
</feature>
<dbReference type="GeneID" id="54560737"/>
<feature type="compositionally biased region" description="Polar residues" evidence="1">
    <location>
        <begin position="1231"/>
        <end position="1248"/>
    </location>
</feature>
<feature type="region of interest" description="Disordered" evidence="1">
    <location>
        <begin position="918"/>
        <end position="1198"/>
    </location>
</feature>
<protein>
    <submittedName>
        <fullName evidence="2">Uncharacterized protein</fullName>
    </submittedName>
</protein>
<dbReference type="Proteomes" id="UP000799537">
    <property type="component" value="Unassembled WGS sequence"/>
</dbReference>
<feature type="compositionally biased region" description="Polar residues" evidence="1">
    <location>
        <begin position="360"/>
        <end position="369"/>
    </location>
</feature>
<reference evidence="2" key="1">
    <citation type="journal article" date="2020" name="Stud. Mycol.">
        <title>101 Dothideomycetes genomes: a test case for predicting lifestyles and emergence of pathogens.</title>
        <authorList>
            <person name="Haridas S."/>
            <person name="Albert R."/>
            <person name="Binder M."/>
            <person name="Bloem J."/>
            <person name="Labutti K."/>
            <person name="Salamov A."/>
            <person name="Andreopoulos B."/>
            <person name="Baker S."/>
            <person name="Barry K."/>
            <person name="Bills G."/>
            <person name="Bluhm B."/>
            <person name="Cannon C."/>
            <person name="Castanera R."/>
            <person name="Culley D."/>
            <person name="Daum C."/>
            <person name="Ezra D."/>
            <person name="Gonzalez J."/>
            <person name="Henrissat B."/>
            <person name="Kuo A."/>
            <person name="Liang C."/>
            <person name="Lipzen A."/>
            <person name="Lutzoni F."/>
            <person name="Magnuson J."/>
            <person name="Mondo S."/>
            <person name="Nolan M."/>
            <person name="Ohm R."/>
            <person name="Pangilinan J."/>
            <person name="Park H.-J."/>
            <person name="Ramirez L."/>
            <person name="Alfaro M."/>
            <person name="Sun H."/>
            <person name="Tritt A."/>
            <person name="Yoshinaga Y."/>
            <person name="Zwiers L.-H."/>
            <person name="Turgeon B."/>
            <person name="Goodwin S."/>
            <person name="Spatafora J."/>
            <person name="Crous P."/>
            <person name="Grigoriev I."/>
        </authorList>
    </citation>
    <scope>NUCLEOTIDE SEQUENCE</scope>
    <source>
        <strain evidence="2">ATCC 36951</strain>
    </source>
</reference>
<feature type="compositionally biased region" description="Basic and acidic residues" evidence="1">
    <location>
        <begin position="946"/>
        <end position="961"/>
    </location>
</feature>
<evidence type="ECO:0000313" key="2">
    <source>
        <dbReference type="EMBL" id="KAF2164545.1"/>
    </source>
</evidence>
<feature type="region of interest" description="Disordered" evidence="1">
    <location>
        <begin position="1231"/>
        <end position="1303"/>
    </location>
</feature>
<dbReference type="OrthoDB" id="3641158at2759"/>
<feature type="compositionally biased region" description="Low complexity" evidence="1">
    <location>
        <begin position="263"/>
        <end position="272"/>
    </location>
</feature>
<feature type="compositionally biased region" description="Low complexity" evidence="1">
    <location>
        <begin position="853"/>
        <end position="862"/>
    </location>
</feature>
<organism evidence="2 3">
    <name type="scientific">Zasmidium cellare ATCC 36951</name>
    <dbReference type="NCBI Taxonomy" id="1080233"/>
    <lineage>
        <taxon>Eukaryota</taxon>
        <taxon>Fungi</taxon>
        <taxon>Dikarya</taxon>
        <taxon>Ascomycota</taxon>
        <taxon>Pezizomycotina</taxon>
        <taxon>Dothideomycetes</taxon>
        <taxon>Dothideomycetidae</taxon>
        <taxon>Mycosphaerellales</taxon>
        <taxon>Mycosphaerellaceae</taxon>
        <taxon>Zasmidium</taxon>
    </lineage>
</organism>
<feature type="region of interest" description="Disordered" evidence="1">
    <location>
        <begin position="1"/>
        <end position="21"/>
    </location>
</feature>
<keyword evidence="3" id="KW-1185">Reference proteome</keyword>
<feature type="compositionally biased region" description="Pro residues" evidence="1">
    <location>
        <begin position="1184"/>
        <end position="1196"/>
    </location>
</feature>